<reference evidence="1 2" key="1">
    <citation type="submission" date="2020-05" db="EMBL/GenBank/DDBJ databases">
        <title>Horizontal transmission and recombination maintain forever young bacterial symbiont genomes.</title>
        <authorList>
            <person name="Russell S.L."/>
            <person name="Pepper-Tunick E."/>
            <person name="Svedberg J."/>
            <person name="Byrne A."/>
            <person name="Ruelas Castillo J."/>
            <person name="Vollmers C."/>
            <person name="Beinart R.A."/>
            <person name="Corbett-Detig R."/>
        </authorList>
    </citation>
    <scope>NUCLEOTIDE SEQUENCE [LARGE SCALE GENOMIC DNA]</scope>
    <source>
        <strain evidence="1">4727-3</strain>
    </source>
</reference>
<dbReference type="Gene3D" id="1.25.40.20">
    <property type="entry name" value="Ankyrin repeat-containing domain"/>
    <property type="match status" value="1"/>
</dbReference>
<comment type="caution">
    <text evidence="1">The sequence shown here is derived from an EMBL/GenBank/DDBJ whole genome shotgun (WGS) entry which is preliminary data.</text>
</comment>
<name>A0A7Z0SDX6_9GAMM</name>
<evidence type="ECO:0008006" key="3">
    <source>
        <dbReference type="Google" id="ProtNLM"/>
    </source>
</evidence>
<organism evidence="1 2">
    <name type="scientific">Candidatus Methanofishera endochildressiae</name>
    <dbReference type="NCBI Taxonomy" id="2738884"/>
    <lineage>
        <taxon>Bacteria</taxon>
        <taxon>Pseudomonadati</taxon>
        <taxon>Pseudomonadota</taxon>
        <taxon>Gammaproteobacteria</taxon>
        <taxon>Candidatus Methanofishera</taxon>
    </lineage>
</organism>
<protein>
    <recommendedName>
        <fullName evidence="3">Ankyrin repeat protein</fullName>
    </recommendedName>
</protein>
<evidence type="ECO:0000313" key="1">
    <source>
        <dbReference type="EMBL" id="NYT47199.1"/>
    </source>
</evidence>
<dbReference type="AlphaFoldDB" id="A0A7Z0SDX6"/>
<evidence type="ECO:0000313" key="2">
    <source>
        <dbReference type="Proteomes" id="UP000537890"/>
    </source>
</evidence>
<dbReference type="InterPro" id="IPR036770">
    <property type="entry name" value="Ankyrin_rpt-contain_sf"/>
</dbReference>
<dbReference type="Proteomes" id="UP000537890">
    <property type="component" value="Unassembled WGS sequence"/>
</dbReference>
<sequence length="184" mass="22084">MENKMKFVQLLIQEENKLQQYQGNYHLLEIQTNLKRSEFCINEQTGKEDCQTQDRNHRHLPYPLWHIITEGNNDYLTHLLKIGLDVNKCDYNGNMLLYRILIKPSLNSVYIFKHLMEHFEDVNVGETKWISLLEITRGWTRQIEKKKSFHFNFIKKTKQNNLKRILIHFYCNIKISQSIGSTQN</sequence>
<dbReference type="SUPFAM" id="SSF48403">
    <property type="entry name" value="Ankyrin repeat"/>
    <property type="match status" value="1"/>
</dbReference>
<dbReference type="EMBL" id="JACCHS010000105">
    <property type="protein sequence ID" value="NYT47199.1"/>
    <property type="molecule type" value="Genomic_DNA"/>
</dbReference>
<gene>
    <name evidence="1" type="ORF">H0A75_06105</name>
</gene>
<proteinExistence type="predicted"/>
<accession>A0A7Z0SDX6</accession>